<organism evidence="1">
    <name type="scientific">Rhizophora mucronata</name>
    <name type="common">Asiatic mangrove</name>
    <dbReference type="NCBI Taxonomy" id="61149"/>
    <lineage>
        <taxon>Eukaryota</taxon>
        <taxon>Viridiplantae</taxon>
        <taxon>Streptophyta</taxon>
        <taxon>Embryophyta</taxon>
        <taxon>Tracheophyta</taxon>
        <taxon>Spermatophyta</taxon>
        <taxon>Magnoliopsida</taxon>
        <taxon>eudicotyledons</taxon>
        <taxon>Gunneridae</taxon>
        <taxon>Pentapetalae</taxon>
        <taxon>rosids</taxon>
        <taxon>fabids</taxon>
        <taxon>Malpighiales</taxon>
        <taxon>Rhizophoraceae</taxon>
        <taxon>Rhizophora</taxon>
    </lineage>
</organism>
<dbReference type="EMBL" id="GGEC01065693">
    <property type="protein sequence ID" value="MBX46177.1"/>
    <property type="molecule type" value="Transcribed_RNA"/>
</dbReference>
<name>A0A2P2NUH4_RHIMU</name>
<accession>A0A2P2NUH4</accession>
<sequence length="27" mass="3036">MGGIKPCKFIALNIMKQDINQHVMFSA</sequence>
<proteinExistence type="predicted"/>
<protein>
    <submittedName>
        <fullName evidence="1">Uncharacterized protein</fullName>
    </submittedName>
</protein>
<evidence type="ECO:0000313" key="1">
    <source>
        <dbReference type="EMBL" id="MBX46177.1"/>
    </source>
</evidence>
<reference evidence="1" key="1">
    <citation type="submission" date="2018-02" db="EMBL/GenBank/DDBJ databases">
        <title>Rhizophora mucronata_Transcriptome.</title>
        <authorList>
            <person name="Meera S.P."/>
            <person name="Sreeshan A."/>
            <person name="Augustine A."/>
        </authorList>
    </citation>
    <scope>NUCLEOTIDE SEQUENCE</scope>
    <source>
        <tissue evidence="1">Leaf</tissue>
    </source>
</reference>
<dbReference type="AlphaFoldDB" id="A0A2P2NUH4"/>